<protein>
    <submittedName>
        <fullName evidence="2">YfhD-like protein</fullName>
    </submittedName>
</protein>
<evidence type="ECO:0000256" key="1">
    <source>
        <dbReference type="SAM" id="MobiDB-lite"/>
    </source>
</evidence>
<gene>
    <name evidence="2" type="ORF">EDC24_1736</name>
</gene>
<keyword evidence="3" id="KW-1185">Reference proteome</keyword>
<proteinExistence type="predicted"/>
<dbReference type="EMBL" id="RKRF01000009">
    <property type="protein sequence ID" value="RPF53239.1"/>
    <property type="molecule type" value="Genomic_DNA"/>
</dbReference>
<dbReference type="InterPro" id="IPR025435">
    <property type="entry name" value="YfhD-like"/>
</dbReference>
<reference evidence="2 3" key="1">
    <citation type="submission" date="2018-11" db="EMBL/GenBank/DDBJ databases">
        <title>Genomic Encyclopedia of Type Strains, Phase IV (KMG-IV): sequencing the most valuable type-strain genomes for metagenomic binning, comparative biology and taxonomic classification.</title>
        <authorList>
            <person name="Goeker M."/>
        </authorList>
    </citation>
    <scope>NUCLEOTIDE SEQUENCE [LARGE SCALE GENOMIC DNA]</scope>
    <source>
        <strain evidence="2 3">DSM 18090</strain>
    </source>
</reference>
<dbReference type="AlphaFoldDB" id="A0A3N5B890"/>
<comment type="caution">
    <text evidence="2">The sequence shown here is derived from an EMBL/GenBank/DDBJ whole genome shotgun (WGS) entry which is preliminary data.</text>
</comment>
<feature type="compositionally biased region" description="Basic and acidic residues" evidence="1">
    <location>
        <begin position="41"/>
        <end position="57"/>
    </location>
</feature>
<evidence type="ECO:0000313" key="3">
    <source>
        <dbReference type="Proteomes" id="UP000276443"/>
    </source>
</evidence>
<accession>A0A3N5B890</accession>
<sequence>MGKDEHKRKSKNRMAQTPKNQLRAHDVEFSESMADQEDLEAQARARAADTRIKNQKR</sequence>
<dbReference type="Proteomes" id="UP000276443">
    <property type="component" value="Unassembled WGS sequence"/>
</dbReference>
<feature type="region of interest" description="Disordered" evidence="1">
    <location>
        <begin position="1"/>
        <end position="57"/>
    </location>
</feature>
<organism evidence="2 3">
    <name type="scientific">Aquisalibacillus elongatus</name>
    <dbReference type="NCBI Taxonomy" id="485577"/>
    <lineage>
        <taxon>Bacteria</taxon>
        <taxon>Bacillati</taxon>
        <taxon>Bacillota</taxon>
        <taxon>Bacilli</taxon>
        <taxon>Bacillales</taxon>
        <taxon>Bacillaceae</taxon>
        <taxon>Aquisalibacillus</taxon>
    </lineage>
</organism>
<dbReference type="RefSeq" id="WP_124221652.1">
    <property type="nucleotide sequence ID" value="NZ_RKRF01000009.1"/>
</dbReference>
<evidence type="ECO:0000313" key="2">
    <source>
        <dbReference type="EMBL" id="RPF53239.1"/>
    </source>
</evidence>
<name>A0A3N5B890_9BACI</name>
<dbReference type="Pfam" id="PF14151">
    <property type="entry name" value="YfhD"/>
    <property type="match status" value="1"/>
</dbReference>
<dbReference type="OrthoDB" id="2973490at2"/>